<reference evidence="2 3" key="2">
    <citation type="submission" date="2018-11" db="EMBL/GenBank/DDBJ databases">
        <authorList>
            <consortium name="Pathogen Informatics"/>
        </authorList>
    </citation>
    <scope>NUCLEOTIDE SEQUENCE [LARGE SCALE GENOMIC DNA]</scope>
</reference>
<protein>
    <submittedName>
        <fullName evidence="4">Malic_M domain-containing protein</fullName>
    </submittedName>
</protein>
<name>A0A0N4TBP2_BRUPA</name>
<proteinExistence type="predicted"/>
<dbReference type="Proteomes" id="UP000278627">
    <property type="component" value="Unassembled WGS sequence"/>
</dbReference>
<dbReference type="InterPro" id="IPR012302">
    <property type="entry name" value="Malic_NAD-bd"/>
</dbReference>
<sequence length="113" mass="13548">ILFRIRHIDNEIFLIAAQEVAKCVNEDDFKHKRLYPSFNHIREVSIKIILAIGRYSYEKKLAALYPKPANMENFVRSQMYQTAYNEMIDYTYDWPEDDMVQGYPIPCEEKYDN</sequence>
<feature type="domain" description="Malic enzyme NAD-binding" evidence="1">
    <location>
        <begin position="1"/>
        <end position="55"/>
    </location>
</feature>
<dbReference type="SUPFAM" id="SSF51735">
    <property type="entry name" value="NAD(P)-binding Rossmann-fold domains"/>
    <property type="match status" value="1"/>
</dbReference>
<dbReference type="GO" id="GO:0004473">
    <property type="term" value="F:malate dehydrogenase (decarboxylating) (NADP+) activity"/>
    <property type="evidence" value="ECO:0007669"/>
    <property type="project" value="TreeGrafter"/>
</dbReference>
<dbReference type="GO" id="GO:0005739">
    <property type="term" value="C:mitochondrion"/>
    <property type="evidence" value="ECO:0007669"/>
    <property type="project" value="TreeGrafter"/>
</dbReference>
<dbReference type="STRING" id="6280.A0A0N4TBP2"/>
<dbReference type="GO" id="GO:0006108">
    <property type="term" value="P:malate metabolic process"/>
    <property type="evidence" value="ECO:0007669"/>
    <property type="project" value="TreeGrafter"/>
</dbReference>
<dbReference type="AlphaFoldDB" id="A0A0N4TBP2"/>
<dbReference type="EMBL" id="UZAD01004100">
    <property type="protein sequence ID" value="VDN86779.1"/>
    <property type="molecule type" value="Genomic_DNA"/>
</dbReference>
<evidence type="ECO:0000259" key="1">
    <source>
        <dbReference type="Pfam" id="PF03949"/>
    </source>
</evidence>
<evidence type="ECO:0000313" key="2">
    <source>
        <dbReference type="EMBL" id="VDN86779.1"/>
    </source>
</evidence>
<dbReference type="GO" id="GO:0051287">
    <property type="term" value="F:NAD binding"/>
    <property type="evidence" value="ECO:0007669"/>
    <property type="project" value="InterPro"/>
</dbReference>
<accession>A0A0N4TBP2</accession>
<dbReference type="PANTHER" id="PTHR23406">
    <property type="entry name" value="MALIC ENZYME-RELATED"/>
    <property type="match status" value="1"/>
</dbReference>
<organism evidence="4">
    <name type="scientific">Brugia pahangi</name>
    <name type="common">Filarial nematode worm</name>
    <dbReference type="NCBI Taxonomy" id="6280"/>
    <lineage>
        <taxon>Eukaryota</taxon>
        <taxon>Metazoa</taxon>
        <taxon>Ecdysozoa</taxon>
        <taxon>Nematoda</taxon>
        <taxon>Chromadorea</taxon>
        <taxon>Rhabditida</taxon>
        <taxon>Spirurina</taxon>
        <taxon>Spiruromorpha</taxon>
        <taxon>Filarioidea</taxon>
        <taxon>Onchocercidae</taxon>
        <taxon>Brugia</taxon>
    </lineage>
</organism>
<dbReference type="WBParaSite" id="BPAG_0000562901-mRNA-1">
    <property type="protein sequence ID" value="BPAG_0000562901-mRNA-1"/>
    <property type="gene ID" value="BPAG_0000562901"/>
</dbReference>
<evidence type="ECO:0000313" key="4">
    <source>
        <dbReference type="WBParaSite" id="BPAG_0000562901-mRNA-1"/>
    </source>
</evidence>
<dbReference type="PANTHER" id="PTHR23406:SF90">
    <property type="entry name" value="MALIC ENZYME-RELATED"/>
    <property type="match status" value="1"/>
</dbReference>
<gene>
    <name evidence="2" type="ORF">BPAG_LOCUS5593</name>
</gene>
<dbReference type="Pfam" id="PF03949">
    <property type="entry name" value="Malic_M"/>
    <property type="match status" value="1"/>
</dbReference>
<dbReference type="Gene3D" id="3.40.50.720">
    <property type="entry name" value="NAD(P)-binding Rossmann-like Domain"/>
    <property type="match status" value="1"/>
</dbReference>
<evidence type="ECO:0000313" key="3">
    <source>
        <dbReference type="Proteomes" id="UP000278627"/>
    </source>
</evidence>
<dbReference type="InterPro" id="IPR036291">
    <property type="entry name" value="NAD(P)-bd_dom_sf"/>
</dbReference>
<reference evidence="4" key="1">
    <citation type="submission" date="2017-02" db="UniProtKB">
        <authorList>
            <consortium name="WormBaseParasite"/>
        </authorList>
    </citation>
    <scope>IDENTIFICATION</scope>
</reference>
<keyword evidence="3" id="KW-1185">Reference proteome</keyword>